<dbReference type="InterPro" id="IPR002401">
    <property type="entry name" value="Cyt_P450_E_grp-I"/>
</dbReference>
<dbReference type="WBParaSite" id="L893_g24500.t1">
    <property type="protein sequence ID" value="L893_g24500.t1"/>
    <property type="gene ID" value="L893_g24500"/>
</dbReference>
<dbReference type="InterPro" id="IPR036396">
    <property type="entry name" value="Cyt_P450_sf"/>
</dbReference>
<dbReference type="GO" id="GO:0006805">
    <property type="term" value="P:xenobiotic metabolic process"/>
    <property type="evidence" value="ECO:0007669"/>
    <property type="project" value="TreeGrafter"/>
</dbReference>
<organism evidence="8 9">
    <name type="scientific">Steinernema glaseri</name>
    <dbReference type="NCBI Taxonomy" id="37863"/>
    <lineage>
        <taxon>Eukaryota</taxon>
        <taxon>Metazoa</taxon>
        <taxon>Ecdysozoa</taxon>
        <taxon>Nematoda</taxon>
        <taxon>Chromadorea</taxon>
        <taxon>Rhabditida</taxon>
        <taxon>Tylenchina</taxon>
        <taxon>Panagrolaimomorpha</taxon>
        <taxon>Strongyloidoidea</taxon>
        <taxon>Steinernematidae</taxon>
        <taxon>Steinernema</taxon>
    </lineage>
</organism>
<feature type="region of interest" description="Disordered" evidence="7">
    <location>
        <begin position="563"/>
        <end position="600"/>
    </location>
</feature>
<keyword evidence="6" id="KW-0560">Oxidoreductase</keyword>
<keyword evidence="8" id="KW-1185">Reference proteome</keyword>
<keyword evidence="3 5" id="KW-0408">Iron</keyword>
<evidence type="ECO:0000256" key="3">
    <source>
        <dbReference type="ARBA" id="ARBA00023004"/>
    </source>
</evidence>
<keyword evidence="2 5" id="KW-0479">Metal-binding</keyword>
<feature type="compositionally biased region" description="Basic and acidic residues" evidence="7">
    <location>
        <begin position="563"/>
        <end position="574"/>
    </location>
</feature>
<evidence type="ECO:0000256" key="1">
    <source>
        <dbReference type="ARBA" id="ARBA00010617"/>
    </source>
</evidence>
<dbReference type="InterPro" id="IPR001128">
    <property type="entry name" value="Cyt_P450"/>
</dbReference>
<reference evidence="9" key="1">
    <citation type="submission" date="2016-11" db="UniProtKB">
        <authorList>
            <consortium name="WormBaseParasite"/>
        </authorList>
    </citation>
    <scope>IDENTIFICATION</scope>
</reference>
<dbReference type="GO" id="GO:0008395">
    <property type="term" value="F:steroid hydroxylase activity"/>
    <property type="evidence" value="ECO:0007669"/>
    <property type="project" value="TreeGrafter"/>
</dbReference>
<dbReference type="AlphaFoldDB" id="A0A1I7ZAK0"/>
<feature type="binding site" description="axial binding residue" evidence="5">
    <location>
        <position position="490"/>
    </location>
    <ligand>
        <name>heme</name>
        <dbReference type="ChEBI" id="CHEBI:30413"/>
    </ligand>
    <ligandPart>
        <name>Fe</name>
        <dbReference type="ChEBI" id="CHEBI:18248"/>
    </ligandPart>
</feature>
<evidence type="ECO:0000256" key="2">
    <source>
        <dbReference type="ARBA" id="ARBA00022723"/>
    </source>
</evidence>
<dbReference type="GO" id="GO:0005506">
    <property type="term" value="F:iron ion binding"/>
    <property type="evidence" value="ECO:0007669"/>
    <property type="project" value="InterPro"/>
</dbReference>
<dbReference type="GO" id="GO:0005737">
    <property type="term" value="C:cytoplasm"/>
    <property type="evidence" value="ECO:0007669"/>
    <property type="project" value="TreeGrafter"/>
</dbReference>
<evidence type="ECO:0000313" key="8">
    <source>
        <dbReference type="Proteomes" id="UP000095287"/>
    </source>
</evidence>
<dbReference type="GO" id="GO:0006082">
    <property type="term" value="P:organic acid metabolic process"/>
    <property type="evidence" value="ECO:0007669"/>
    <property type="project" value="TreeGrafter"/>
</dbReference>
<dbReference type="PROSITE" id="PS00086">
    <property type="entry name" value="CYTOCHROME_P450"/>
    <property type="match status" value="1"/>
</dbReference>
<dbReference type="GO" id="GO:0016712">
    <property type="term" value="F:oxidoreductase activity, acting on paired donors, with incorporation or reduction of molecular oxygen, reduced flavin or flavoprotein as one donor, and incorporation of one atom of oxygen"/>
    <property type="evidence" value="ECO:0007669"/>
    <property type="project" value="TreeGrafter"/>
</dbReference>
<dbReference type="PRINTS" id="PR00385">
    <property type="entry name" value="P450"/>
</dbReference>
<dbReference type="Pfam" id="PF00067">
    <property type="entry name" value="p450"/>
    <property type="match status" value="1"/>
</dbReference>
<comment type="cofactor">
    <cofactor evidence="5">
        <name>heme</name>
        <dbReference type="ChEBI" id="CHEBI:30413"/>
    </cofactor>
</comment>
<proteinExistence type="inferred from homology"/>
<evidence type="ECO:0000256" key="5">
    <source>
        <dbReference type="PIRSR" id="PIRSR602401-1"/>
    </source>
</evidence>
<evidence type="ECO:0000256" key="6">
    <source>
        <dbReference type="RuleBase" id="RU000461"/>
    </source>
</evidence>
<accession>A0A1I7ZAK0</accession>
<feature type="compositionally biased region" description="Basic and acidic residues" evidence="7">
    <location>
        <begin position="1"/>
        <end position="26"/>
    </location>
</feature>
<dbReference type="PANTHER" id="PTHR24300:SF403">
    <property type="entry name" value="CYTOCHROME P450 306A1"/>
    <property type="match status" value="1"/>
</dbReference>
<comment type="similarity">
    <text evidence="1 6">Belongs to the cytochrome P450 family.</text>
</comment>
<name>A0A1I7ZAK0_9BILA</name>
<protein>
    <submittedName>
        <fullName evidence="9">Cytochrome P450</fullName>
    </submittedName>
</protein>
<dbReference type="Gene3D" id="1.10.630.10">
    <property type="entry name" value="Cytochrome P450"/>
    <property type="match status" value="1"/>
</dbReference>
<evidence type="ECO:0000256" key="4">
    <source>
        <dbReference type="ARBA" id="ARBA00023033"/>
    </source>
</evidence>
<keyword evidence="5 6" id="KW-0349">Heme</keyword>
<dbReference type="SUPFAM" id="SSF48264">
    <property type="entry name" value="Cytochrome P450"/>
    <property type="match status" value="1"/>
</dbReference>
<keyword evidence="4 6" id="KW-0503">Monooxygenase</keyword>
<dbReference type="InterPro" id="IPR050182">
    <property type="entry name" value="Cytochrome_P450_fam2"/>
</dbReference>
<dbReference type="InterPro" id="IPR017972">
    <property type="entry name" value="Cyt_P450_CS"/>
</dbReference>
<feature type="region of interest" description="Disordered" evidence="7">
    <location>
        <begin position="1"/>
        <end position="44"/>
    </location>
</feature>
<dbReference type="Proteomes" id="UP000095287">
    <property type="component" value="Unplaced"/>
</dbReference>
<evidence type="ECO:0000256" key="7">
    <source>
        <dbReference type="SAM" id="MobiDB-lite"/>
    </source>
</evidence>
<dbReference type="PANTHER" id="PTHR24300">
    <property type="entry name" value="CYTOCHROME P450 508A4-RELATED"/>
    <property type="match status" value="1"/>
</dbReference>
<evidence type="ECO:0000313" key="9">
    <source>
        <dbReference type="WBParaSite" id="L893_g24500.t1"/>
    </source>
</evidence>
<dbReference type="GO" id="GO:0020037">
    <property type="term" value="F:heme binding"/>
    <property type="evidence" value="ECO:0007669"/>
    <property type="project" value="InterPro"/>
</dbReference>
<sequence>MLTGPDAKRCDPIQHSKVELRSDQRRPSYKGEGLMGSRKSQEGIKLKPSRPMRDMVYFWSNAEQNARRRTSEHDVLAPPYASLMKKIDQSRPTDLILSLTVRPIVSASVAQSVSAFAVNRKVDLANPARSMVRWAKQYGPVFTVHLPKPIVVVAGHEALKETLVGAGEAFAGRPDSFLYGIFTGHRPDGDGIILSQGARWTAQRRFALRAFRQLGMGTRKMDATILFHVNTLLVRIQKEIYDLESAVMDLHYPLAFCIGNIIQEMKEIYDLEMLLVDEYPWMRFFLPGYRRYVEDGFALQRFFLEEIERHELALDTNEDSDNFIDAYLKDIRNGEKELSKLTLALNAGDLWTGGMETTVTTLRWMIAYLIHYPGIQRELHEEISAVVGLRPVSSADRLRLPKVRAAIDEIQRIVNVLPWHIPHTLRDTVTLHGYRIPAGTTVMPQPGAVAHDPRLFPQPEHFRIGRFLSEKGEYRAREELTPFGLGKRQCLGEGLARAELFLILVSLLQHFEFGPAEELPSLEKTPGMASVPHEFECSVRRRNFGPEAETLDARFHSMLKHMMAEKRASARPEGSESSSGDNALFEDVLEGPDTKNKKDA</sequence>
<dbReference type="PRINTS" id="PR00463">
    <property type="entry name" value="EP450I"/>
</dbReference>